<dbReference type="CDD" id="cd09159">
    <property type="entry name" value="PLDc_ybhO_like_2"/>
    <property type="match status" value="1"/>
</dbReference>
<dbReference type="Pfam" id="PF13091">
    <property type="entry name" value="PLDc_2"/>
    <property type="match status" value="2"/>
</dbReference>
<name>A0A1H8L9G7_9PROT</name>
<protein>
    <submittedName>
        <fullName evidence="4">Cardiolipin synthase</fullName>
    </submittedName>
</protein>
<dbReference type="GO" id="GO:0030572">
    <property type="term" value="F:phosphatidyltransferase activity"/>
    <property type="evidence" value="ECO:0007669"/>
    <property type="project" value="UniProtKB-ARBA"/>
</dbReference>
<proteinExistence type="predicted"/>
<feature type="compositionally biased region" description="Basic and acidic residues" evidence="1">
    <location>
        <begin position="526"/>
        <end position="537"/>
    </location>
</feature>
<feature type="region of interest" description="Disordered" evidence="1">
    <location>
        <begin position="514"/>
        <end position="545"/>
    </location>
</feature>
<feature type="transmembrane region" description="Helical" evidence="2">
    <location>
        <begin position="467"/>
        <end position="485"/>
    </location>
</feature>
<dbReference type="EMBL" id="FOCT01000010">
    <property type="protein sequence ID" value="SEO01721.1"/>
    <property type="molecule type" value="Genomic_DNA"/>
</dbReference>
<dbReference type="SMART" id="SM00155">
    <property type="entry name" value="PLDc"/>
    <property type="match status" value="2"/>
</dbReference>
<dbReference type="CDD" id="cd09110">
    <property type="entry name" value="PLDc_CLS_1"/>
    <property type="match status" value="1"/>
</dbReference>
<evidence type="ECO:0000256" key="2">
    <source>
        <dbReference type="SAM" id="Phobius"/>
    </source>
</evidence>
<dbReference type="PANTHER" id="PTHR21248:SF12">
    <property type="entry name" value="CARDIOLIPIN SYNTHASE C"/>
    <property type="match status" value="1"/>
</dbReference>
<evidence type="ECO:0000313" key="5">
    <source>
        <dbReference type="Proteomes" id="UP000183898"/>
    </source>
</evidence>
<evidence type="ECO:0000256" key="1">
    <source>
        <dbReference type="SAM" id="MobiDB-lite"/>
    </source>
</evidence>
<sequence>MAKFKLTNLLREIPRETPREDASARIMAAQAFSRAAGAPLVHGNSIRLLKDASENYPAWLEAIRSAEKNVYFENYIIRDDIIGQRFADALIAKAKEGIRVRLLYDWLGGLTETSSNFWRHLSNGGVEVRCFNPMRFDSPLAWLSRLHRKSVCVDDRVAFVSGLCVGQMWDGYPERNIAPWRDTGVELRGPVVADVINSFARAWAETGPEIPADELPAPDSIPIAGHIDVRVLGNFAATAGLYRLEQLITVLAQKTLWLTDAYFVGTTSYVQALRGAAMDDVDVRLLVPGSSGDLKFLRPISRAGYRPLLEAGVRVFEWNGSMLHAKTAVADGRWARVGSSNLNMASWLGNWELDVAVENLDFAQKMEQMYLEDLENSTEIVLNKKNRVRPVADQLPHRTRRQYGTVRRRSGSASRLTAGALRVGNTVGAAITSRLVLGAAEAKIMFFGGVTLLALTAIALLEPLLMVIPFSLLAGWIGVSLLIQAHRLHRNGQNDAPAQSASIASDEAQDKVIELPNSLREGQQPEDIRKEARETQEIQKALRQQ</sequence>
<dbReference type="SUPFAM" id="SSF56024">
    <property type="entry name" value="Phospholipase D/nuclease"/>
    <property type="match status" value="2"/>
</dbReference>
<dbReference type="AlphaFoldDB" id="A0A1H8L9G7"/>
<dbReference type="RefSeq" id="WP_074747434.1">
    <property type="nucleotide sequence ID" value="NZ_FOCT01000010.1"/>
</dbReference>
<dbReference type="Proteomes" id="UP000183898">
    <property type="component" value="Unassembled WGS sequence"/>
</dbReference>
<dbReference type="InterPro" id="IPR001736">
    <property type="entry name" value="PLipase_D/transphosphatidylase"/>
</dbReference>
<organism evidence="4 5">
    <name type="scientific">Nitrosospira multiformis</name>
    <dbReference type="NCBI Taxonomy" id="1231"/>
    <lineage>
        <taxon>Bacteria</taxon>
        <taxon>Pseudomonadati</taxon>
        <taxon>Pseudomonadota</taxon>
        <taxon>Betaproteobacteria</taxon>
        <taxon>Nitrosomonadales</taxon>
        <taxon>Nitrosomonadaceae</taxon>
        <taxon>Nitrosospira</taxon>
    </lineage>
</organism>
<keyword evidence="2" id="KW-0812">Transmembrane</keyword>
<dbReference type="PANTHER" id="PTHR21248">
    <property type="entry name" value="CARDIOLIPIN SYNTHASE"/>
    <property type="match status" value="1"/>
</dbReference>
<dbReference type="PROSITE" id="PS50035">
    <property type="entry name" value="PLD"/>
    <property type="match status" value="1"/>
</dbReference>
<dbReference type="GO" id="GO:0032049">
    <property type="term" value="P:cardiolipin biosynthetic process"/>
    <property type="evidence" value="ECO:0007669"/>
    <property type="project" value="UniProtKB-ARBA"/>
</dbReference>
<dbReference type="InterPro" id="IPR025202">
    <property type="entry name" value="PLD-like_dom"/>
</dbReference>
<keyword evidence="2" id="KW-1133">Transmembrane helix</keyword>
<feature type="transmembrane region" description="Helical" evidence="2">
    <location>
        <begin position="444"/>
        <end position="461"/>
    </location>
</feature>
<dbReference type="Gene3D" id="3.30.870.10">
    <property type="entry name" value="Endonuclease Chain A"/>
    <property type="match status" value="2"/>
</dbReference>
<accession>A0A1H8L9G7</accession>
<gene>
    <name evidence="4" type="ORF">SAMN05216404_11028</name>
</gene>
<evidence type="ECO:0000259" key="3">
    <source>
        <dbReference type="PROSITE" id="PS50035"/>
    </source>
</evidence>
<evidence type="ECO:0000313" key="4">
    <source>
        <dbReference type="EMBL" id="SEO01721.1"/>
    </source>
</evidence>
<feature type="domain" description="PLD phosphodiesterase" evidence="3">
    <location>
        <begin position="319"/>
        <end position="346"/>
    </location>
</feature>
<reference evidence="4 5" key="1">
    <citation type="submission" date="2016-10" db="EMBL/GenBank/DDBJ databases">
        <authorList>
            <person name="de Groot N.N."/>
        </authorList>
    </citation>
    <scope>NUCLEOTIDE SEQUENCE [LARGE SCALE GENOMIC DNA]</scope>
    <source>
        <strain evidence="4 5">Nl18</strain>
    </source>
</reference>
<keyword evidence="2" id="KW-0472">Membrane</keyword>